<feature type="transmembrane region" description="Helical" evidence="1">
    <location>
        <begin position="7"/>
        <end position="27"/>
    </location>
</feature>
<evidence type="ECO:0000256" key="1">
    <source>
        <dbReference type="SAM" id="Phobius"/>
    </source>
</evidence>
<comment type="caution">
    <text evidence="2">The sequence shown here is derived from an EMBL/GenBank/DDBJ whole genome shotgun (WGS) entry which is preliminary data.</text>
</comment>
<dbReference type="Proteomes" id="UP001628156">
    <property type="component" value="Unassembled WGS sequence"/>
</dbReference>
<sequence>MIIFPTIVVTLLSMFSYSMVYQSSLLIGQYGDIIIGHRNNDAMPFALNTMAICFVFMLALVLFVYCISIILAHSCDNKVITLQSIVCSILTSLLSILVIILLTVSIINTQKSFPSLFSTEGESEQDTNEKGKKEFRNQLEYKFSCCGFDDATVQYECHKFTPLELTCKTTLYEPFMKLMYYLFVPISATLILCVIITCINSTLFMYQRKEYRHDEWGDTFYS</sequence>
<evidence type="ECO:0000313" key="3">
    <source>
        <dbReference type="Proteomes" id="UP001628156"/>
    </source>
</evidence>
<keyword evidence="3" id="KW-1185">Reference proteome</keyword>
<keyword evidence="1" id="KW-0472">Membrane</keyword>
<dbReference type="EMBL" id="BAAFRS010000082">
    <property type="protein sequence ID" value="GAB1221601.1"/>
    <property type="molecule type" value="Genomic_DNA"/>
</dbReference>
<gene>
    <name evidence="2" type="ORF">ENUP19_0082G0142</name>
</gene>
<name>A0ABQ0DFG5_9EUKA</name>
<proteinExistence type="predicted"/>
<keyword evidence="1" id="KW-1133">Transmembrane helix</keyword>
<accession>A0ABQ0DFG5</accession>
<protein>
    <recommendedName>
        <fullName evidence="4">Tetraspanin family protein</fullName>
    </recommendedName>
</protein>
<reference evidence="2 3" key="1">
    <citation type="journal article" date="2019" name="PLoS Negl. Trop. Dis.">
        <title>Whole genome sequencing of Entamoeba nuttalli reveals mammalian host-related molecular signatures and a novel octapeptide-repeat surface protein.</title>
        <authorList>
            <person name="Tanaka M."/>
            <person name="Makiuchi T."/>
            <person name="Komiyama T."/>
            <person name="Shiina T."/>
            <person name="Osaki K."/>
            <person name="Tachibana H."/>
        </authorList>
    </citation>
    <scope>NUCLEOTIDE SEQUENCE [LARGE SCALE GENOMIC DNA]</scope>
    <source>
        <strain evidence="2 3">P19-061405</strain>
    </source>
</reference>
<evidence type="ECO:0008006" key="4">
    <source>
        <dbReference type="Google" id="ProtNLM"/>
    </source>
</evidence>
<keyword evidence="1" id="KW-0812">Transmembrane</keyword>
<feature type="transmembrane region" description="Helical" evidence="1">
    <location>
        <begin position="47"/>
        <end position="72"/>
    </location>
</feature>
<organism evidence="2 3">
    <name type="scientific">Entamoeba nuttalli</name>
    <dbReference type="NCBI Taxonomy" id="412467"/>
    <lineage>
        <taxon>Eukaryota</taxon>
        <taxon>Amoebozoa</taxon>
        <taxon>Evosea</taxon>
        <taxon>Archamoebae</taxon>
        <taxon>Mastigamoebida</taxon>
        <taxon>Entamoebidae</taxon>
        <taxon>Entamoeba</taxon>
    </lineage>
</organism>
<feature type="transmembrane region" description="Helical" evidence="1">
    <location>
        <begin position="178"/>
        <end position="206"/>
    </location>
</feature>
<feature type="transmembrane region" description="Helical" evidence="1">
    <location>
        <begin position="84"/>
        <end position="107"/>
    </location>
</feature>
<evidence type="ECO:0000313" key="2">
    <source>
        <dbReference type="EMBL" id="GAB1221601.1"/>
    </source>
</evidence>